<evidence type="ECO:0000313" key="2">
    <source>
        <dbReference type="Proteomes" id="UP000299102"/>
    </source>
</evidence>
<reference evidence="1 2" key="1">
    <citation type="journal article" date="2019" name="Commun. Biol.">
        <title>The bagworm genome reveals a unique fibroin gene that provides high tensile strength.</title>
        <authorList>
            <person name="Kono N."/>
            <person name="Nakamura H."/>
            <person name="Ohtoshi R."/>
            <person name="Tomita M."/>
            <person name="Numata K."/>
            <person name="Arakawa K."/>
        </authorList>
    </citation>
    <scope>NUCLEOTIDE SEQUENCE [LARGE SCALE GENOMIC DNA]</scope>
</reference>
<gene>
    <name evidence="1" type="ORF">EVAR_28624_1</name>
</gene>
<dbReference type="EMBL" id="BGZK01000966">
    <property type="protein sequence ID" value="GBP66757.1"/>
    <property type="molecule type" value="Genomic_DNA"/>
</dbReference>
<proteinExistence type="predicted"/>
<dbReference type="AlphaFoldDB" id="A0A4C1XX06"/>
<evidence type="ECO:0000313" key="1">
    <source>
        <dbReference type="EMBL" id="GBP66757.1"/>
    </source>
</evidence>
<accession>A0A4C1XX06</accession>
<comment type="caution">
    <text evidence="1">The sequence shown here is derived from an EMBL/GenBank/DDBJ whole genome shotgun (WGS) entry which is preliminary data.</text>
</comment>
<organism evidence="1 2">
    <name type="scientific">Eumeta variegata</name>
    <name type="common">Bagworm moth</name>
    <name type="synonym">Eumeta japonica</name>
    <dbReference type="NCBI Taxonomy" id="151549"/>
    <lineage>
        <taxon>Eukaryota</taxon>
        <taxon>Metazoa</taxon>
        <taxon>Ecdysozoa</taxon>
        <taxon>Arthropoda</taxon>
        <taxon>Hexapoda</taxon>
        <taxon>Insecta</taxon>
        <taxon>Pterygota</taxon>
        <taxon>Neoptera</taxon>
        <taxon>Endopterygota</taxon>
        <taxon>Lepidoptera</taxon>
        <taxon>Glossata</taxon>
        <taxon>Ditrysia</taxon>
        <taxon>Tineoidea</taxon>
        <taxon>Psychidae</taxon>
        <taxon>Oiketicinae</taxon>
        <taxon>Eumeta</taxon>
    </lineage>
</organism>
<name>A0A4C1XX06_EUMVA</name>
<dbReference type="Proteomes" id="UP000299102">
    <property type="component" value="Unassembled WGS sequence"/>
</dbReference>
<sequence>MYGYHVALRVGGVVNRPQKAGEAPVSADEDKPRVMYAQMDRRMGYLMEGQWGNGGEYEPPELSLTGTNDGSCYFTPYSTRVPILTDRAGWLKRFFFRYSHYLLFSFKRTGVETECKTGIIIENVTGLGRTLLELLEQTVENILRSRERSRKLVSL</sequence>
<keyword evidence="2" id="KW-1185">Reference proteome</keyword>
<protein>
    <submittedName>
        <fullName evidence="1">Uncharacterized protein</fullName>
    </submittedName>
</protein>